<keyword evidence="2" id="KW-0677">Repeat</keyword>
<reference evidence="6" key="1">
    <citation type="journal article" date="2019" name="Int. J. Syst. Evol. Microbiol.">
        <title>The Global Catalogue of Microorganisms (GCM) 10K type strain sequencing project: providing services to taxonomists for standard genome sequencing and annotation.</title>
        <authorList>
            <consortium name="The Broad Institute Genomics Platform"/>
            <consortium name="The Broad Institute Genome Sequencing Center for Infectious Disease"/>
            <person name="Wu L."/>
            <person name="Ma J."/>
        </authorList>
    </citation>
    <scope>NUCLEOTIDE SEQUENCE [LARGE SCALE GENOMIC DNA]</scope>
    <source>
        <strain evidence="6">KACC 12634</strain>
    </source>
</reference>
<dbReference type="EMBL" id="JBHSYS010000003">
    <property type="protein sequence ID" value="MFC6958126.1"/>
    <property type="molecule type" value="Genomic_DNA"/>
</dbReference>
<keyword evidence="1 4" id="KW-0732">Signal</keyword>
<evidence type="ECO:0000256" key="2">
    <source>
        <dbReference type="ARBA" id="ARBA00022737"/>
    </source>
</evidence>
<dbReference type="InterPro" id="IPR028994">
    <property type="entry name" value="Integrin_alpha_N"/>
</dbReference>
<dbReference type="SUPFAM" id="SSF69318">
    <property type="entry name" value="Integrin alpha N-terminal domain"/>
    <property type="match status" value="2"/>
</dbReference>
<protein>
    <submittedName>
        <fullName evidence="5">FG-GAP repeat domain-containing protein</fullName>
    </submittedName>
</protein>
<dbReference type="PANTHER" id="PTHR44103:SF1">
    <property type="entry name" value="PROPROTEIN CONVERTASE P"/>
    <property type="match status" value="1"/>
</dbReference>
<evidence type="ECO:0000256" key="1">
    <source>
        <dbReference type="ARBA" id="ARBA00022729"/>
    </source>
</evidence>
<comment type="caution">
    <text evidence="5">The sequence shown here is derived from an EMBL/GenBank/DDBJ whole genome shotgun (WGS) entry which is preliminary data.</text>
</comment>
<dbReference type="InterPro" id="IPR013519">
    <property type="entry name" value="Int_alpha_beta-p"/>
</dbReference>
<evidence type="ECO:0000256" key="4">
    <source>
        <dbReference type="SAM" id="SignalP"/>
    </source>
</evidence>
<feature type="chain" id="PRO_5047540663" evidence="4">
    <location>
        <begin position="35"/>
        <end position="1204"/>
    </location>
</feature>
<evidence type="ECO:0000313" key="6">
    <source>
        <dbReference type="Proteomes" id="UP001596470"/>
    </source>
</evidence>
<dbReference type="Proteomes" id="UP001596470">
    <property type="component" value="Unassembled WGS sequence"/>
</dbReference>
<proteinExistence type="predicted"/>
<dbReference type="Pfam" id="PF13517">
    <property type="entry name" value="FG-GAP_3"/>
    <property type="match status" value="5"/>
</dbReference>
<keyword evidence="3" id="KW-0325">Glycoprotein</keyword>
<gene>
    <name evidence="5" type="ORF">ACFQS3_13040</name>
</gene>
<organism evidence="5 6">
    <name type="scientific">Glycomyces mayteni</name>
    <dbReference type="NCBI Taxonomy" id="543887"/>
    <lineage>
        <taxon>Bacteria</taxon>
        <taxon>Bacillati</taxon>
        <taxon>Actinomycetota</taxon>
        <taxon>Actinomycetes</taxon>
        <taxon>Glycomycetales</taxon>
        <taxon>Glycomycetaceae</taxon>
        <taxon>Glycomyces</taxon>
    </lineage>
</organism>
<dbReference type="Gene3D" id="2.40.128.340">
    <property type="match status" value="1"/>
</dbReference>
<dbReference type="PANTHER" id="PTHR44103">
    <property type="entry name" value="PROPROTEIN CONVERTASE P"/>
    <property type="match status" value="1"/>
</dbReference>
<accession>A0ABW2DAZ5</accession>
<dbReference type="InterPro" id="IPR013517">
    <property type="entry name" value="FG-GAP"/>
</dbReference>
<name>A0ABW2DAZ5_9ACTN</name>
<evidence type="ECO:0000256" key="3">
    <source>
        <dbReference type="ARBA" id="ARBA00023180"/>
    </source>
</evidence>
<feature type="signal peptide" evidence="4">
    <location>
        <begin position="1"/>
        <end position="34"/>
    </location>
</feature>
<sequence length="1204" mass="126276">MNEAPRNRRPRRMAAAAATAIGAAMLAAPGTATAQDDCAALGDDPYERSQEYRAFEVAAECGVEIRLYHSSQSHSTLYATPEGQYHLVRTAAPSQTSTALEGIADPSIVEYGTQLHVDGSGYYFTLPYRDIDRFLFETRTSYVEWDGPVPKPSYSGTTAVFDELSAGLDLSFDFAVGSAELVFTAADAAAWDALSTGLVIDEYYGDVELVVEDGAIRLDNGAYPEDMAEQTTPFTVRDAAGAVTPVDLAIDADGVLTMSLPEDALADAAYPLALTTQWAYRDHATTEWGAVTSAEPDLALYQGDAGLDTPYFQAAGETGDIVAGPYCDALADPGCAAPAQADAYWNFQGPGEQYVDPDFSGSLYTFAYPVESASFSVDAAGSDCTAPDLSATGEYTPAVAYANRPAATGDPMSGSCDGGRAVYDVTGAVRDSWDGLDSFAPLTLGITGADETARFDGESARLDVYFGVYGTKYWKSTSGLCSTALTHTADDTPRYGAFTFESWEWQIIDRGFTWTAEFRDAATGETVHRTAPRDAEIDSPTDWYSVDDADALPDGRYEVVYAITADSGFTFTAPPCGLYVDTSDPEFLGYEVAPGQHYVGDTVAIEVTATDTGFPDGANWLRIGCAAGNFDPARGEVVLSSATTGTCELVPPASDPWLSFWMYDAAGNEASMPTPGLQATWSRNDYNGDGHQDLMTVRRSDGNLVFHAGKGDGTFAPGVAKGAGWGGFDLVMAGDLNGDDRPDVLGRNSATGALYLYPGNGSGGLGTRVQIGTGWSAMGAFTASGDFDHDGNIDLVAVKPSTGSLYLYPGKGDGTFGAAAYVKSQIAYDWSRADTITTPGDVDGDGYDDLLAHDDRTGVYYLYFNNGGSQFHSRATVPASLDGTGTDRYTQVVGAGDVDGDNYEDLLAVDSRTGELELHSLAEDGTALHQGRTVATAWGGQRLSAVGDDRAYDFDGSGASDLAARRSSTGTTYLYTGTGTGGFLTSSSLGAGLSGMNLIETAGDLNGDGFADLLARKAADGTLWLHPGKGDGALGTAVKIGTGWNSLSAIVSGHDFNGDGKVDIVARETSTGYLWLYPGTGSGAVGARVKIGTGWTAMKEITAVGDLDHDGIADLIAVRTSDNCMYFYGGKSAGGVKSGVEVGCGWASMDALAAVGDFDGDGRADLVARRKSDGRLFLYKGDGKGDFTSSVQIGSGWSAMNSIA</sequence>
<dbReference type="Gene3D" id="2.130.10.130">
    <property type="entry name" value="Integrin alpha, N-terminal"/>
    <property type="match status" value="3"/>
</dbReference>
<keyword evidence="6" id="KW-1185">Reference proteome</keyword>
<dbReference type="RefSeq" id="WP_382346327.1">
    <property type="nucleotide sequence ID" value="NZ_JBHMBP010000001.1"/>
</dbReference>
<evidence type="ECO:0000313" key="5">
    <source>
        <dbReference type="EMBL" id="MFC6958126.1"/>
    </source>
</evidence>
<dbReference type="SMART" id="SM00191">
    <property type="entry name" value="Int_alpha"/>
    <property type="match status" value="4"/>
</dbReference>